<accession>A0A0B7F9N3</accession>
<sequence length="404" mass="45791">MWSHIDIVLSHPLHTNTLSRAHLLGLRANPITLAVHVEDQPSREHPDEGGDGLAHFFSSYSERTESLELRCFYNKSEYRQPIRTFFSMARKGVLKRLVLIDKSADCNACSFFAPTNSGPSITNSAIGEYTLHELDTTLQEYEDLMLPLTGLKLSALYPYWTSQAYRGLIELQLIPGRDAGFGNMGTNAIISDVQLVDMLRASPELRVFHFGLSIQTLSESTPRPAYMKDLEVFRLEYMHTDEQQTVLGLINPSQKPLHMIWGTQTHFGPLPLNLPSQSLFTKFFLSSHITRLSIKGMMSEFCFFQLLPLLPQLQYLALSQFIINIAGELEGYEPNFRGVLRRLHLLRCEIYLGSLQLLVETISIERITSSYCQYDYEDLSSVNSLVEHVDSEGGFGEGGWDELL</sequence>
<keyword evidence="2" id="KW-1185">Reference proteome</keyword>
<dbReference type="AlphaFoldDB" id="A0A0B7F9N3"/>
<evidence type="ECO:0008006" key="3">
    <source>
        <dbReference type="Google" id="ProtNLM"/>
    </source>
</evidence>
<reference evidence="1 2" key="1">
    <citation type="submission" date="2014-11" db="EMBL/GenBank/DDBJ databases">
        <authorList>
            <person name="Wibberg Daniel"/>
        </authorList>
    </citation>
    <scope>NUCLEOTIDE SEQUENCE [LARGE SCALE GENOMIC DNA]</scope>
    <source>
        <strain evidence="1">Rhizoctonia solani AG1-IB 7/3/14</strain>
    </source>
</reference>
<dbReference type="OrthoDB" id="10561510at2759"/>
<organism evidence="1 2">
    <name type="scientific">Thanatephorus cucumeris (strain AG1-IB / isolate 7/3/14)</name>
    <name type="common">Lettuce bottom rot fungus</name>
    <name type="synonym">Rhizoctonia solani</name>
    <dbReference type="NCBI Taxonomy" id="1108050"/>
    <lineage>
        <taxon>Eukaryota</taxon>
        <taxon>Fungi</taxon>
        <taxon>Dikarya</taxon>
        <taxon>Basidiomycota</taxon>
        <taxon>Agaricomycotina</taxon>
        <taxon>Agaricomycetes</taxon>
        <taxon>Cantharellales</taxon>
        <taxon>Ceratobasidiaceae</taxon>
        <taxon>Rhizoctonia</taxon>
        <taxon>Rhizoctonia solani AG-1</taxon>
    </lineage>
</organism>
<name>A0A0B7F9N3_THACB</name>
<dbReference type="EMBL" id="LN679112">
    <property type="protein sequence ID" value="CEL53574.1"/>
    <property type="molecule type" value="Genomic_DNA"/>
</dbReference>
<dbReference type="Proteomes" id="UP000059188">
    <property type="component" value="Unassembled WGS sequence"/>
</dbReference>
<gene>
    <name evidence="1" type="ORF">RSOLAG1IB_06429</name>
</gene>
<protein>
    <recommendedName>
        <fullName evidence="3">F-box domain-containing protein</fullName>
    </recommendedName>
</protein>
<evidence type="ECO:0000313" key="2">
    <source>
        <dbReference type="Proteomes" id="UP000059188"/>
    </source>
</evidence>
<evidence type="ECO:0000313" key="1">
    <source>
        <dbReference type="EMBL" id="CEL53574.1"/>
    </source>
</evidence>
<proteinExistence type="predicted"/>